<name>A0A077QXS7_9BASI</name>
<dbReference type="EMBL" id="HG529494">
    <property type="protein sequence ID" value="CDI51173.1"/>
    <property type="molecule type" value="Genomic_DNA"/>
</dbReference>
<dbReference type="AlphaFoldDB" id="A0A077QXS7"/>
<evidence type="ECO:0000313" key="1">
    <source>
        <dbReference type="EMBL" id="CDI51173.1"/>
    </source>
</evidence>
<proteinExistence type="predicted"/>
<reference evidence="1" key="1">
    <citation type="journal article" date="2014" name="Genome Biol. Evol.">
        <title>Gene Loss Rather Than Gene Gain Is Associated with a Host Jump from Monocots to Dicots in the Smut Fungus Melanopsichium pennsylvanicum.</title>
        <authorList>
            <person name="Sharma R."/>
            <person name="Mishra B."/>
            <person name="Runge F."/>
            <person name="Thines M."/>
        </authorList>
    </citation>
    <scope>NUCLEOTIDE SEQUENCE</scope>
    <source>
        <strain evidence="1">4</strain>
    </source>
</reference>
<protein>
    <submittedName>
        <fullName evidence="1">Uncharacterized protein</fullName>
    </submittedName>
</protein>
<organism evidence="1">
    <name type="scientific">Melanopsichium pennsylvanicum 4</name>
    <dbReference type="NCBI Taxonomy" id="1398559"/>
    <lineage>
        <taxon>Eukaryota</taxon>
        <taxon>Fungi</taxon>
        <taxon>Dikarya</taxon>
        <taxon>Basidiomycota</taxon>
        <taxon>Ustilaginomycotina</taxon>
        <taxon>Ustilaginomycetes</taxon>
        <taxon>Ustilaginales</taxon>
        <taxon>Ustilaginaceae</taxon>
        <taxon>Melanopsichium</taxon>
    </lineage>
</organism>
<sequence>MLYRAKGWNNWSWMSAEVKKRDERMLESNPPYRTSDELERALAKTGAEVEEEDNKNAWLQKQF</sequence>
<accession>A0A077QXS7</accession>